<comment type="subcellular location">
    <subcellularLocation>
        <location evidence="1">Nucleus</location>
    </subcellularLocation>
</comment>
<evidence type="ECO:0000256" key="1">
    <source>
        <dbReference type="ARBA" id="ARBA00004123"/>
    </source>
</evidence>
<keyword evidence="5" id="KW-0539">Nucleus</keyword>
<dbReference type="Proteomes" id="UP000789901">
    <property type="component" value="Unassembled WGS sequence"/>
</dbReference>
<dbReference type="PANTHER" id="PTHR46481:SF10">
    <property type="entry name" value="ZINC FINGER BED DOMAIN-CONTAINING PROTEIN 39"/>
    <property type="match status" value="1"/>
</dbReference>
<evidence type="ECO:0000256" key="2">
    <source>
        <dbReference type="ARBA" id="ARBA00022723"/>
    </source>
</evidence>
<reference evidence="7 8" key="1">
    <citation type="submission" date="2021-06" db="EMBL/GenBank/DDBJ databases">
        <authorList>
            <person name="Kallberg Y."/>
            <person name="Tangrot J."/>
            <person name="Rosling A."/>
        </authorList>
    </citation>
    <scope>NUCLEOTIDE SEQUENCE [LARGE SCALE GENOMIC DNA]</scope>
    <source>
        <strain evidence="7 8">120-4 pot B 10/14</strain>
    </source>
</reference>
<evidence type="ECO:0000256" key="6">
    <source>
        <dbReference type="SAM" id="MobiDB-lite"/>
    </source>
</evidence>
<feature type="region of interest" description="Disordered" evidence="6">
    <location>
        <begin position="1"/>
        <end position="26"/>
    </location>
</feature>
<name>A0ABN7WWK8_GIGMA</name>
<dbReference type="PANTHER" id="PTHR46481">
    <property type="entry name" value="ZINC FINGER BED DOMAIN-CONTAINING PROTEIN 4"/>
    <property type="match status" value="1"/>
</dbReference>
<dbReference type="InterPro" id="IPR052035">
    <property type="entry name" value="ZnF_BED_domain_contain"/>
</dbReference>
<evidence type="ECO:0000256" key="3">
    <source>
        <dbReference type="ARBA" id="ARBA00022771"/>
    </source>
</evidence>
<protein>
    <submittedName>
        <fullName evidence="7">19896_t:CDS:1</fullName>
    </submittedName>
</protein>
<evidence type="ECO:0000256" key="5">
    <source>
        <dbReference type="ARBA" id="ARBA00023242"/>
    </source>
</evidence>
<comment type="caution">
    <text evidence="7">The sequence shown here is derived from an EMBL/GenBank/DDBJ whole genome shotgun (WGS) entry which is preliminary data.</text>
</comment>
<accession>A0ABN7WWK8</accession>
<keyword evidence="2" id="KW-0479">Metal-binding</keyword>
<gene>
    <name evidence="7" type="ORF">GMARGA_LOCUS36059</name>
</gene>
<feature type="non-terminal residue" evidence="7">
    <location>
        <position position="186"/>
    </location>
</feature>
<organism evidence="7 8">
    <name type="scientific">Gigaspora margarita</name>
    <dbReference type="NCBI Taxonomy" id="4874"/>
    <lineage>
        <taxon>Eukaryota</taxon>
        <taxon>Fungi</taxon>
        <taxon>Fungi incertae sedis</taxon>
        <taxon>Mucoromycota</taxon>
        <taxon>Glomeromycotina</taxon>
        <taxon>Glomeromycetes</taxon>
        <taxon>Diversisporales</taxon>
        <taxon>Gigasporaceae</taxon>
        <taxon>Gigaspora</taxon>
    </lineage>
</organism>
<keyword evidence="8" id="KW-1185">Reference proteome</keyword>
<dbReference type="EMBL" id="CAJVQB010069415">
    <property type="protein sequence ID" value="CAG8842572.1"/>
    <property type="molecule type" value="Genomic_DNA"/>
</dbReference>
<evidence type="ECO:0000313" key="8">
    <source>
        <dbReference type="Proteomes" id="UP000789901"/>
    </source>
</evidence>
<sequence>MAENSDNNISSPVDLSDTPTRKTSGKPKSIVWESYIKQRKQISKGHWSATCNYCNKFWYKGFPATLEDHLGNLCNNVLSDVRNLFLSRLAAKALEVDTSKSKKRKLSNQVQLSDFIESTKLTPKRIKDINRALVKAFVICGIPFHIIENPFFIELLKTLRPGYEPPSKDILSGRYLAQETAFVNQA</sequence>
<keyword evidence="4" id="KW-0862">Zinc</keyword>
<proteinExistence type="predicted"/>
<evidence type="ECO:0000256" key="4">
    <source>
        <dbReference type="ARBA" id="ARBA00022833"/>
    </source>
</evidence>
<keyword evidence="3" id="KW-0863">Zinc-finger</keyword>
<evidence type="ECO:0000313" key="7">
    <source>
        <dbReference type="EMBL" id="CAG8842572.1"/>
    </source>
</evidence>
<feature type="compositionally biased region" description="Polar residues" evidence="6">
    <location>
        <begin position="1"/>
        <end position="22"/>
    </location>
</feature>